<organism evidence="4">
    <name type="scientific">Polytomella parva</name>
    <dbReference type="NCBI Taxonomy" id="51329"/>
    <lineage>
        <taxon>Eukaryota</taxon>
        <taxon>Viridiplantae</taxon>
        <taxon>Chlorophyta</taxon>
        <taxon>core chlorophytes</taxon>
        <taxon>Chlorophyceae</taxon>
        <taxon>CS clade</taxon>
        <taxon>Chlamydomonadales</taxon>
        <taxon>Chlamydomonadaceae</taxon>
        <taxon>Polytomella</taxon>
    </lineage>
</organism>
<evidence type="ECO:0000256" key="3">
    <source>
        <dbReference type="SAM" id="MobiDB-lite"/>
    </source>
</evidence>
<evidence type="ECO:0000256" key="2">
    <source>
        <dbReference type="ARBA" id="ARBA00023180"/>
    </source>
</evidence>
<protein>
    <submittedName>
        <fullName evidence="4">Uncharacterized protein</fullName>
    </submittedName>
</protein>
<dbReference type="AlphaFoldDB" id="A0A7S0US05"/>
<feature type="region of interest" description="Disordered" evidence="3">
    <location>
        <begin position="316"/>
        <end position="363"/>
    </location>
</feature>
<feature type="compositionally biased region" description="Basic and acidic residues" evidence="3">
    <location>
        <begin position="336"/>
        <end position="360"/>
    </location>
</feature>
<dbReference type="InterPro" id="IPR004911">
    <property type="entry name" value="Interferon-induced_GILT"/>
</dbReference>
<feature type="region of interest" description="Disordered" evidence="3">
    <location>
        <begin position="379"/>
        <end position="434"/>
    </location>
</feature>
<sequence>MDISPPITLFVIVYACFLPTIFSLDAPRITKVSSNRYAGSNFQYLPIHSIFNVSVSNTFRNPSIKQAPLLPIRVFMSSKSDDAVACKKLLFPLFRIFGSFTILEPYYVENRYSNEPYTCFHSTAECVGNRYQICAYNYLLKLVQDSLHVDNPNYHHNYPNFASLAFSSPAPGHHPSPLSTHAHNNLYKRHNPYRAINDQFMRFLICQDQNLTLVGKAGPTHGCLVANGFSATEATAILFCGASQRGQILMERSMDFSRRAKVSLSCTIRIGNAMCVHDGGRWHRGCPGGGSLLGFRNLICRSYRALLEIEDEGEMDAVEEKRAGTPQVTEEEEDEERRRERTELELQKGSKEQSRDADRLSHHRSRQGFSVPWVCEDHDPYVSTSSEEDRSKGDVWLGQGKADVVPVGSGSANRREGTQNVEGIEDSLSNHELF</sequence>
<evidence type="ECO:0000256" key="1">
    <source>
        <dbReference type="ARBA" id="ARBA00005679"/>
    </source>
</evidence>
<evidence type="ECO:0000313" key="4">
    <source>
        <dbReference type="EMBL" id="CAD8770368.1"/>
    </source>
</evidence>
<accession>A0A7S0US05</accession>
<keyword evidence="2" id="KW-0325">Glycoprotein</keyword>
<name>A0A7S0US05_9CHLO</name>
<comment type="similarity">
    <text evidence="1">Belongs to the GILT family.</text>
</comment>
<dbReference type="Pfam" id="PF03227">
    <property type="entry name" value="GILT"/>
    <property type="match status" value="1"/>
</dbReference>
<dbReference type="EMBL" id="HBFM01010655">
    <property type="protein sequence ID" value="CAD8770368.1"/>
    <property type="molecule type" value="Transcribed_RNA"/>
</dbReference>
<gene>
    <name evidence="4" type="ORF">PPAR00522_LOCUS6769</name>
</gene>
<proteinExistence type="inferred from homology"/>
<reference evidence="4" key="1">
    <citation type="submission" date="2021-01" db="EMBL/GenBank/DDBJ databases">
        <authorList>
            <person name="Corre E."/>
            <person name="Pelletier E."/>
            <person name="Niang G."/>
            <person name="Scheremetjew M."/>
            <person name="Finn R."/>
            <person name="Kale V."/>
            <person name="Holt S."/>
            <person name="Cochrane G."/>
            <person name="Meng A."/>
            <person name="Brown T."/>
            <person name="Cohen L."/>
        </authorList>
    </citation>
    <scope>NUCLEOTIDE SEQUENCE</scope>
    <source>
        <strain evidence="4">SAG 63-3</strain>
    </source>
</reference>
<dbReference type="GO" id="GO:0016671">
    <property type="term" value="F:oxidoreductase activity, acting on a sulfur group of donors, disulfide as acceptor"/>
    <property type="evidence" value="ECO:0007669"/>
    <property type="project" value="InterPro"/>
</dbReference>